<dbReference type="InterPro" id="IPR038765">
    <property type="entry name" value="Papain-like_cys_pep_sf"/>
</dbReference>
<keyword evidence="4" id="KW-1133">Transmembrane helix</keyword>
<dbReference type="SUPFAM" id="SSF54001">
    <property type="entry name" value="Cysteine proteinases"/>
    <property type="match status" value="1"/>
</dbReference>
<dbReference type="PROSITE" id="PS50203">
    <property type="entry name" value="CALPAIN_CAT"/>
    <property type="match status" value="1"/>
</dbReference>
<comment type="caution">
    <text evidence="3">Lacks conserved residue(s) required for the propagation of feature annotation.</text>
</comment>
<dbReference type="GO" id="GO:0005737">
    <property type="term" value="C:cytoplasm"/>
    <property type="evidence" value="ECO:0007669"/>
    <property type="project" value="TreeGrafter"/>
</dbReference>
<dbReference type="EnsemblMetazoa" id="XM_014404463.2">
    <property type="protein sequence ID" value="XP_014259949.1"/>
    <property type="gene ID" value="LOC106672779"/>
</dbReference>
<proteinExistence type="inferred from homology"/>
<dbReference type="PRINTS" id="PR00704">
    <property type="entry name" value="CALPAIN"/>
</dbReference>
<evidence type="ECO:0000256" key="3">
    <source>
        <dbReference type="PROSITE-ProRule" id="PRU00239"/>
    </source>
</evidence>
<keyword evidence="4" id="KW-0812">Transmembrane</keyword>
<evidence type="ECO:0000256" key="2">
    <source>
        <dbReference type="PIRSR" id="PIRSR622684-1"/>
    </source>
</evidence>
<evidence type="ECO:0000256" key="4">
    <source>
        <dbReference type="SAM" id="Phobius"/>
    </source>
</evidence>
<dbReference type="OMA" id="LTHEVDM"/>
<protein>
    <recommendedName>
        <fullName evidence="5">Calpain catalytic domain-containing protein</fullName>
    </recommendedName>
</protein>
<evidence type="ECO:0000313" key="7">
    <source>
        <dbReference type="Proteomes" id="UP000494040"/>
    </source>
</evidence>
<dbReference type="Gene3D" id="2.60.120.380">
    <property type="match status" value="1"/>
</dbReference>
<organism evidence="6 7">
    <name type="scientific">Cimex lectularius</name>
    <name type="common">Bed bug</name>
    <name type="synonym">Acanthia lectularia</name>
    <dbReference type="NCBI Taxonomy" id="79782"/>
    <lineage>
        <taxon>Eukaryota</taxon>
        <taxon>Metazoa</taxon>
        <taxon>Ecdysozoa</taxon>
        <taxon>Arthropoda</taxon>
        <taxon>Hexapoda</taxon>
        <taxon>Insecta</taxon>
        <taxon>Pterygota</taxon>
        <taxon>Neoptera</taxon>
        <taxon>Paraneoptera</taxon>
        <taxon>Hemiptera</taxon>
        <taxon>Heteroptera</taxon>
        <taxon>Panheteroptera</taxon>
        <taxon>Cimicomorpha</taxon>
        <taxon>Cimicidae</taxon>
        <taxon>Cimex</taxon>
    </lineage>
</organism>
<dbReference type="KEGG" id="clec:106672779"/>
<accession>A0A8I6SB51</accession>
<dbReference type="SUPFAM" id="SSF49758">
    <property type="entry name" value="Calpain large subunit, middle domain (domain III)"/>
    <property type="match status" value="1"/>
</dbReference>
<dbReference type="CDD" id="cd00214">
    <property type="entry name" value="Calpain_III"/>
    <property type="match status" value="1"/>
</dbReference>
<sequence>MDRNKESKYIQAYTIQEIMKLREELRNKNMLFNDPEFPTTNNSLFFSMPPPWQVEWKRPIEIVQSPKFSLGRPIDLESSMFANCWYKVAIDSVMRDPEIFHWVISPNCQSFDQDYIGMFFFRIWRYGKWMTVIVDDRIPIRNDTNEFIGFKCEQSQFWICLYEKAYAKILGTYEDIEFTQANEAMEDLTGGLCELFHLPTSNYDDCLDTFNIMKVAFEMNSIIVCFYNEELTSEILSQSWKHIFITGLKVIYLNKHEEPYIKVSIPENHNFVSEWTVISTQAQIALGLPVIKTGNEMWVHLTEFVRVFYYVSICHLKGLRDHPWQWIEFHGSWVLSVSTGGSIHHSTFPQNPQFRFCLTTADPEPNPKNECTVIIALLQKYRKASRKSKSTKLLKIGFVVYKINPVQVSSVLNEFYCKHHFPMISSNFYNMRKVSLRFKLPLGHYVIIPSTLNPNREGEFLLRIISYNAGGKLVQLKNIGYVFASYHWPLLIIMFLLCILLPFIIYSKLFQEKI</sequence>
<dbReference type="InterPro" id="IPR022684">
    <property type="entry name" value="Calpain_cysteine_protease"/>
</dbReference>
<dbReference type="InterPro" id="IPR022683">
    <property type="entry name" value="Calpain_III"/>
</dbReference>
<keyword evidence="7" id="KW-1185">Reference proteome</keyword>
<feature type="domain" description="Calpain catalytic" evidence="5">
    <location>
        <begin position="31"/>
        <end position="317"/>
    </location>
</feature>
<comment type="similarity">
    <text evidence="1">Belongs to the peptidase C2 family.</text>
</comment>
<dbReference type="GO" id="GO:0006508">
    <property type="term" value="P:proteolysis"/>
    <property type="evidence" value="ECO:0007669"/>
    <property type="project" value="InterPro"/>
</dbReference>
<evidence type="ECO:0000259" key="5">
    <source>
        <dbReference type="PROSITE" id="PS50203"/>
    </source>
</evidence>
<dbReference type="InterPro" id="IPR033883">
    <property type="entry name" value="C2_III"/>
</dbReference>
<dbReference type="AlphaFoldDB" id="A0A8I6SB51"/>
<dbReference type="GO" id="GO:0004198">
    <property type="term" value="F:calcium-dependent cysteine-type endopeptidase activity"/>
    <property type="evidence" value="ECO:0007669"/>
    <property type="project" value="InterPro"/>
</dbReference>
<reference evidence="6" key="1">
    <citation type="submission" date="2022-01" db="UniProtKB">
        <authorList>
            <consortium name="EnsemblMetazoa"/>
        </authorList>
    </citation>
    <scope>IDENTIFICATION</scope>
</reference>
<dbReference type="Pfam" id="PF00648">
    <property type="entry name" value="Peptidase_C2"/>
    <property type="match status" value="1"/>
</dbReference>
<dbReference type="InterPro" id="IPR022682">
    <property type="entry name" value="Calpain_domain_III"/>
</dbReference>
<dbReference type="PANTHER" id="PTHR10183">
    <property type="entry name" value="CALPAIN"/>
    <property type="match status" value="1"/>
</dbReference>
<dbReference type="Pfam" id="PF01067">
    <property type="entry name" value="Calpain_III"/>
    <property type="match status" value="1"/>
</dbReference>
<dbReference type="SMART" id="SM00720">
    <property type="entry name" value="calpain_III"/>
    <property type="match status" value="1"/>
</dbReference>
<dbReference type="GeneID" id="106672779"/>
<dbReference type="OrthoDB" id="424753at2759"/>
<dbReference type="InterPro" id="IPR036213">
    <property type="entry name" value="Calpain_III_sf"/>
</dbReference>
<feature type="active site" evidence="2">
    <location>
        <position position="84"/>
    </location>
</feature>
<name>A0A8I6SB51_CIMLE</name>
<dbReference type="Proteomes" id="UP000494040">
    <property type="component" value="Unassembled WGS sequence"/>
</dbReference>
<dbReference type="InterPro" id="IPR001300">
    <property type="entry name" value="Peptidase_C2_calpain_cat"/>
</dbReference>
<feature type="active site" evidence="2">
    <location>
        <position position="242"/>
    </location>
</feature>
<feature type="transmembrane region" description="Helical" evidence="4">
    <location>
        <begin position="486"/>
        <end position="506"/>
    </location>
</feature>
<evidence type="ECO:0000256" key="1">
    <source>
        <dbReference type="ARBA" id="ARBA00007623"/>
    </source>
</evidence>
<dbReference type="SMART" id="SM00230">
    <property type="entry name" value="CysPc"/>
    <property type="match status" value="1"/>
</dbReference>
<keyword evidence="4" id="KW-0472">Membrane</keyword>
<evidence type="ECO:0000313" key="6">
    <source>
        <dbReference type="EnsemblMetazoa" id="XP_014259949.1"/>
    </source>
</evidence>
<dbReference type="PANTHER" id="PTHR10183:SF433">
    <property type="entry name" value="CALPAIN-A-RELATED"/>
    <property type="match status" value="1"/>
</dbReference>
<dbReference type="RefSeq" id="XP_014259949.1">
    <property type="nucleotide sequence ID" value="XM_014404463.2"/>
</dbReference>